<keyword evidence="2" id="KW-0732">Signal</keyword>
<reference evidence="4 5" key="1">
    <citation type="submission" date="2018-06" db="EMBL/GenBank/DDBJ databases">
        <authorList>
            <consortium name="Pathogen Informatics"/>
            <person name="Doyle S."/>
        </authorList>
    </citation>
    <scope>NUCLEOTIDE SEQUENCE [LARGE SCALE GENOMIC DNA]</scope>
    <source>
        <strain evidence="4 5">NCTC10254</strain>
    </source>
</reference>
<keyword evidence="1" id="KW-0472">Membrane</keyword>
<evidence type="ECO:0008006" key="6">
    <source>
        <dbReference type="Google" id="ProtNLM"/>
    </source>
</evidence>
<proteinExistence type="predicted"/>
<gene>
    <name evidence="3" type="ORF">HBA49_05580</name>
    <name evidence="4" type="ORF">NCTC10254_01594</name>
</gene>
<keyword evidence="1" id="KW-0812">Transmembrane</keyword>
<evidence type="ECO:0000256" key="2">
    <source>
        <dbReference type="SAM" id="SignalP"/>
    </source>
</evidence>
<sequence length="74" mass="8020">MNALKRRTKVAVVAMCTALAATTVTPAVAQPQNQSSMERIVAMSEQMGGLLSTGVVFLVWYISCTLKDPRTCSW</sequence>
<reference evidence="3" key="2">
    <citation type="submission" date="2020-03" db="EMBL/GenBank/DDBJ databases">
        <authorList>
            <person name="Johnston C.D."/>
            <person name="Cotton S.L."/>
            <person name="Dewhirst F.E."/>
        </authorList>
    </citation>
    <scope>NUCLEOTIDE SEQUENCE [LARGE SCALE GENOMIC DNA]</scope>
    <source>
        <strain evidence="3">ATCC 14266</strain>
    </source>
</reference>
<organism evidence="4 5">
    <name type="scientific">Corynebacterium matruchotii</name>
    <dbReference type="NCBI Taxonomy" id="43768"/>
    <lineage>
        <taxon>Bacteria</taxon>
        <taxon>Bacillati</taxon>
        <taxon>Actinomycetota</taxon>
        <taxon>Actinomycetes</taxon>
        <taxon>Mycobacteriales</taxon>
        <taxon>Corynebacteriaceae</taxon>
        <taxon>Corynebacterium</taxon>
    </lineage>
</organism>
<evidence type="ECO:0000313" key="3">
    <source>
        <dbReference type="EMBL" id="QIP45041.1"/>
    </source>
</evidence>
<dbReference type="RefSeq" id="WP_005522699.1">
    <property type="nucleotide sequence ID" value="NZ_CAJPQJ010000018.1"/>
</dbReference>
<protein>
    <recommendedName>
        <fullName evidence="6">Secreted protein</fullName>
    </recommendedName>
</protein>
<feature type="transmembrane region" description="Helical" evidence="1">
    <location>
        <begin position="48"/>
        <end position="66"/>
    </location>
</feature>
<feature type="signal peptide" evidence="2">
    <location>
        <begin position="1"/>
        <end position="29"/>
    </location>
</feature>
<dbReference type="EMBL" id="CP050134">
    <property type="protein sequence ID" value="QIP45041.1"/>
    <property type="molecule type" value="Genomic_DNA"/>
</dbReference>
<evidence type="ECO:0000313" key="5">
    <source>
        <dbReference type="Proteomes" id="UP000249886"/>
    </source>
</evidence>
<dbReference type="Proteomes" id="UP000249886">
    <property type="component" value="Unassembled WGS sequence"/>
</dbReference>
<keyword evidence="1" id="KW-1133">Transmembrane helix</keyword>
<evidence type="ECO:0000313" key="4">
    <source>
        <dbReference type="EMBL" id="SPW28648.1"/>
    </source>
</evidence>
<feature type="chain" id="PRO_5041548468" description="Secreted protein" evidence="2">
    <location>
        <begin position="30"/>
        <end position="74"/>
    </location>
</feature>
<accession>A0A448TIP9</accession>
<name>A0A448TIP9_9CORY</name>
<dbReference type="EMBL" id="UARK01000011">
    <property type="protein sequence ID" value="SPW28648.1"/>
    <property type="molecule type" value="Genomic_DNA"/>
</dbReference>
<dbReference type="AlphaFoldDB" id="A0A448TIP9"/>
<evidence type="ECO:0000256" key="1">
    <source>
        <dbReference type="SAM" id="Phobius"/>
    </source>
</evidence>